<evidence type="ECO:0000256" key="3">
    <source>
        <dbReference type="SAM" id="MobiDB-lite"/>
    </source>
</evidence>
<feature type="region of interest" description="Disordered" evidence="3">
    <location>
        <begin position="800"/>
        <end position="826"/>
    </location>
</feature>
<evidence type="ECO:0000256" key="1">
    <source>
        <dbReference type="ARBA" id="ARBA00023157"/>
    </source>
</evidence>
<feature type="region of interest" description="Disordered" evidence="3">
    <location>
        <begin position="251"/>
        <end position="310"/>
    </location>
</feature>
<evidence type="ECO:0000256" key="2">
    <source>
        <dbReference type="PROSITE-ProRule" id="PRU00124"/>
    </source>
</evidence>
<organism evidence="5 6">
    <name type="scientific">Macrostomum lignano</name>
    <dbReference type="NCBI Taxonomy" id="282301"/>
    <lineage>
        <taxon>Eukaryota</taxon>
        <taxon>Metazoa</taxon>
        <taxon>Spiralia</taxon>
        <taxon>Lophotrochozoa</taxon>
        <taxon>Platyhelminthes</taxon>
        <taxon>Rhabditophora</taxon>
        <taxon>Macrostomorpha</taxon>
        <taxon>Macrostomida</taxon>
        <taxon>Macrostomidae</taxon>
        <taxon>Macrostomum</taxon>
    </lineage>
</organism>
<name>A0A1I8FNU6_9PLAT</name>
<protein>
    <submittedName>
        <fullName evidence="6">PDZ domain-containing protein</fullName>
    </submittedName>
</protein>
<keyword evidence="4" id="KW-1133">Transmembrane helix</keyword>
<dbReference type="PANTHER" id="PTHR46876:SF1">
    <property type="entry name" value="LOW-DENSITY LIPOPROTEIN RECEPTOR-RELATED PROTEIN 11"/>
    <property type="match status" value="1"/>
</dbReference>
<dbReference type="Gene3D" id="4.10.400.10">
    <property type="entry name" value="Low-density Lipoprotein Receptor"/>
    <property type="match status" value="1"/>
</dbReference>
<dbReference type="Proteomes" id="UP000095280">
    <property type="component" value="Unplaced"/>
</dbReference>
<reference evidence="6" key="1">
    <citation type="submission" date="2016-11" db="UniProtKB">
        <authorList>
            <consortium name="WormBaseParasite"/>
        </authorList>
    </citation>
    <scope>IDENTIFICATION</scope>
</reference>
<feature type="region of interest" description="Disordered" evidence="3">
    <location>
        <begin position="1"/>
        <end position="33"/>
    </location>
</feature>
<dbReference type="WBParaSite" id="maker-unitig_42474-snap-gene-0.2-mRNA-1">
    <property type="protein sequence ID" value="maker-unitig_42474-snap-gene-0.2-mRNA-1"/>
    <property type="gene ID" value="maker-unitig_42474-snap-gene-0.2"/>
</dbReference>
<dbReference type="InterPro" id="IPR002172">
    <property type="entry name" value="LDrepeatLR_classA_rpt"/>
</dbReference>
<feature type="compositionally biased region" description="Basic residues" evidence="3">
    <location>
        <begin position="1"/>
        <end position="12"/>
    </location>
</feature>
<keyword evidence="4" id="KW-0472">Membrane</keyword>
<feature type="compositionally biased region" description="Basic and acidic residues" evidence="3">
    <location>
        <begin position="273"/>
        <end position="284"/>
    </location>
</feature>
<dbReference type="PANTHER" id="PTHR46876">
    <property type="entry name" value="LOW-DENSITY LIPOPROTEIN RECEPTOR-RELATED PROTEIN 11"/>
    <property type="match status" value="1"/>
</dbReference>
<dbReference type="PROSITE" id="PS50068">
    <property type="entry name" value="LDLRA_2"/>
    <property type="match status" value="1"/>
</dbReference>
<feature type="compositionally biased region" description="Low complexity" evidence="3">
    <location>
        <begin position="13"/>
        <end position="33"/>
    </location>
</feature>
<keyword evidence="5" id="KW-1185">Reference proteome</keyword>
<dbReference type="AlphaFoldDB" id="A0A1I8FNU6"/>
<accession>A0A1I8FNU6</accession>
<keyword evidence="4" id="KW-0812">Transmembrane</keyword>
<evidence type="ECO:0000313" key="5">
    <source>
        <dbReference type="Proteomes" id="UP000095280"/>
    </source>
</evidence>
<dbReference type="InterPro" id="IPR036055">
    <property type="entry name" value="LDL_receptor-like_sf"/>
</dbReference>
<dbReference type="CDD" id="cd00112">
    <property type="entry name" value="LDLa"/>
    <property type="match status" value="1"/>
</dbReference>
<feature type="compositionally biased region" description="Low complexity" evidence="3">
    <location>
        <begin position="126"/>
        <end position="136"/>
    </location>
</feature>
<evidence type="ECO:0000256" key="4">
    <source>
        <dbReference type="SAM" id="Phobius"/>
    </source>
</evidence>
<evidence type="ECO:0000313" key="6">
    <source>
        <dbReference type="WBParaSite" id="maker-unitig_42474-snap-gene-0.2-mRNA-1"/>
    </source>
</evidence>
<proteinExistence type="predicted"/>
<sequence length="989" mass="106723">CRAAARHSRHKQQPAPTQAPVATQPQPQLQQKKPASVCRYPDLQFQCRDITKAPHCIAIYDRCDGIVHCGDGSERGRLHGRFCRLLLSRRRRPPPEALSRSKSYADAKSILQAAAPPLPRHPLEQTAAADPATTSTTTATAAAANTGKVLEHHMLAQSVPTPLPPAAECPTCRAPKASLQLSRAPEVGRRLGSSDKTRQRWLPASDRSLDYVTAVPTGWSPETIYNLDKADKAAAALEKSDAADADYYRLGAAPNADRDPTALRQSVPTTPRRLRDWSSRESQRAARRVSNSCSLGSPPTAAAVTRRGGRGLRAEPLKSASWTCRLPQVDAVEAAAPKPSKPQKPRPLVGLTGQSQAELAELMENYRQSRTAVVALALGLGLSLVAVLFLTCRIRQLRARFRRGGKALTSDEADYLINGMYLHSPVTRWLANSAPRRWRFRWRPALSHFRAAPDFASCLPPPEEEAATAAGGVQRVAPAAQQERLTSGALKSKIAGVGSRERPEGHAAQVHQKVVGDELHAAWATRSHEQIACGGRRHVLTQSEGDTCDPINGDMCCPIRKRHVLTNQKATCADQSEKRHVLTNQKATRTGQSGHQAEALLLPVLLCCCCCCCCWLRLASAAAPIAGPSAVYAVATAASDRCPLWRRQRQSRPGAPLEDQQRGEVADGVEAKLAAGGSADAAAAAKQEAGSSEALRRPEADAATVNLRQARRCGRSTAAGRTALVTAMGSGEDCRRGRVSSGPRNWRAEWTLRRQSRCIGRRPAVSKAAEDERLRLRLLLLALRPNSKEIYRSRTWLEPEPASRDTSRHGVLRGPVKRRTSPPCRPLTVRAAAPRFESTERRPAVPGRGGDDLGCRVSYAPTRVPLARQWNSTAAQDDAEHIAVVEGTRLTGRRSAAGKSMARRLAVAGGARLPAVDVDLSRGRRRGINANCGGCCGAADDRLWLLLEGGLSRGCSGLFAVLTQVGAGGCRHGRSATEARCLHCFAKTT</sequence>
<comment type="caution">
    <text evidence="2">Lacks conserved residue(s) required for the propagation of feature annotation.</text>
</comment>
<feature type="region of interest" description="Disordered" evidence="3">
    <location>
        <begin position="116"/>
        <end position="136"/>
    </location>
</feature>
<feature type="transmembrane region" description="Helical" evidence="4">
    <location>
        <begin position="372"/>
        <end position="392"/>
    </location>
</feature>
<keyword evidence="1" id="KW-1015">Disulfide bond</keyword>